<dbReference type="OMA" id="LQKVPQC"/>
<dbReference type="InterPro" id="IPR003016">
    <property type="entry name" value="2-oxoA_DH_lipoyl-BS"/>
</dbReference>
<dbReference type="InterPro" id="IPR036625">
    <property type="entry name" value="E3-bd_dom_sf"/>
</dbReference>
<keyword evidence="5 6" id="KW-0012">Acyltransferase</keyword>
<dbReference type="FunCoup" id="A0A068TNH2">
    <property type="interactions" value="2631"/>
</dbReference>
<dbReference type="STRING" id="49390.A0A068TNH2"/>
<keyword evidence="3 6" id="KW-0450">Lipoyl</keyword>
<dbReference type="NCBIfam" id="TIGR01349">
    <property type="entry name" value="PDHac_trf_mito"/>
    <property type="match status" value="1"/>
</dbReference>
<dbReference type="CDD" id="cd06849">
    <property type="entry name" value="lipoyl_domain"/>
    <property type="match status" value="1"/>
</dbReference>
<dbReference type="GO" id="GO:0006086">
    <property type="term" value="P:pyruvate decarboxylation to acetyl-CoA"/>
    <property type="evidence" value="ECO:0007669"/>
    <property type="project" value="InterPro"/>
</dbReference>
<feature type="region of interest" description="Disordered" evidence="7">
    <location>
        <begin position="276"/>
        <end position="325"/>
    </location>
</feature>
<dbReference type="SUPFAM" id="SSF52777">
    <property type="entry name" value="CoA-dependent acyltransferases"/>
    <property type="match status" value="1"/>
</dbReference>
<dbReference type="PhylomeDB" id="A0A068TNH2"/>
<dbReference type="InterPro" id="IPR006257">
    <property type="entry name" value="LAT1"/>
</dbReference>
<comment type="function">
    <text evidence="6">The pyruvate dehydrogenase complex catalyzes the overall conversion of pyruvate to acetyl-CoA and CO(2).</text>
</comment>
<comment type="similarity">
    <text evidence="1 6">Belongs to the 2-oxoacid dehydrogenase family.</text>
</comment>
<reference evidence="11" key="1">
    <citation type="journal article" date="2014" name="Science">
        <title>The coffee genome provides insight into the convergent evolution of caffeine biosynthesis.</title>
        <authorList>
            <person name="Denoeud F."/>
            <person name="Carretero-Paulet L."/>
            <person name="Dereeper A."/>
            <person name="Droc G."/>
            <person name="Guyot R."/>
            <person name="Pietrella M."/>
            <person name="Zheng C."/>
            <person name="Alberti A."/>
            <person name="Anthony F."/>
            <person name="Aprea G."/>
            <person name="Aury J.M."/>
            <person name="Bento P."/>
            <person name="Bernard M."/>
            <person name="Bocs S."/>
            <person name="Campa C."/>
            <person name="Cenci A."/>
            <person name="Combes M.C."/>
            <person name="Crouzillat D."/>
            <person name="Da Silva C."/>
            <person name="Daddiego L."/>
            <person name="De Bellis F."/>
            <person name="Dussert S."/>
            <person name="Garsmeur O."/>
            <person name="Gayraud T."/>
            <person name="Guignon V."/>
            <person name="Jahn K."/>
            <person name="Jamilloux V."/>
            <person name="Joet T."/>
            <person name="Labadie K."/>
            <person name="Lan T."/>
            <person name="Leclercq J."/>
            <person name="Lepelley M."/>
            <person name="Leroy T."/>
            <person name="Li L.T."/>
            <person name="Librado P."/>
            <person name="Lopez L."/>
            <person name="Munoz A."/>
            <person name="Noel B."/>
            <person name="Pallavicini A."/>
            <person name="Perrotta G."/>
            <person name="Poncet V."/>
            <person name="Pot D."/>
            <person name="Priyono X."/>
            <person name="Rigoreau M."/>
            <person name="Rouard M."/>
            <person name="Rozas J."/>
            <person name="Tranchant-Dubreuil C."/>
            <person name="VanBuren R."/>
            <person name="Zhang Q."/>
            <person name="Andrade A.C."/>
            <person name="Argout X."/>
            <person name="Bertrand B."/>
            <person name="de Kochko A."/>
            <person name="Graziosi G."/>
            <person name="Henry R.J."/>
            <person name="Jayarama X."/>
            <person name="Ming R."/>
            <person name="Nagai C."/>
            <person name="Rounsley S."/>
            <person name="Sankoff D."/>
            <person name="Giuliano G."/>
            <person name="Albert V.A."/>
            <person name="Wincker P."/>
            <person name="Lashermes P."/>
        </authorList>
    </citation>
    <scope>NUCLEOTIDE SEQUENCE [LARGE SCALE GENOMIC DNA]</scope>
    <source>
        <strain evidence="11">cv. DH200-94</strain>
    </source>
</reference>
<dbReference type="Pfam" id="PF00198">
    <property type="entry name" value="2-oxoacid_dh"/>
    <property type="match status" value="1"/>
</dbReference>
<gene>
    <name evidence="10" type="ORF">GSCOC_T00021824001</name>
</gene>
<dbReference type="Pfam" id="PF02817">
    <property type="entry name" value="E3_binding"/>
    <property type="match status" value="1"/>
</dbReference>
<comment type="cofactor">
    <cofactor evidence="6">
        <name>(R)-lipoate</name>
        <dbReference type="ChEBI" id="CHEBI:83088"/>
    </cofactor>
    <text evidence="6">Binds 1 lipoyl cofactor covalently.</text>
</comment>
<feature type="domain" description="Peripheral subunit-binding (PSBD)" evidence="9">
    <location>
        <begin position="331"/>
        <end position="368"/>
    </location>
</feature>
<dbReference type="InterPro" id="IPR011053">
    <property type="entry name" value="Single_hybrid_motif"/>
</dbReference>
<dbReference type="Proteomes" id="UP000295252">
    <property type="component" value="Chromosome VI"/>
</dbReference>
<dbReference type="GO" id="GO:0005739">
    <property type="term" value="C:mitochondrion"/>
    <property type="evidence" value="ECO:0007669"/>
    <property type="project" value="UniProtKB-SubCell"/>
</dbReference>
<dbReference type="EMBL" id="HG739086">
    <property type="protein sequence ID" value="CDO97885.1"/>
    <property type="molecule type" value="Genomic_DNA"/>
</dbReference>
<evidence type="ECO:0000256" key="4">
    <source>
        <dbReference type="ARBA" id="ARBA00022946"/>
    </source>
</evidence>
<dbReference type="PROSITE" id="PS00189">
    <property type="entry name" value="LIPOYL"/>
    <property type="match status" value="1"/>
</dbReference>
<feature type="domain" description="Lipoyl-binding" evidence="8">
    <location>
        <begin position="193"/>
        <end position="269"/>
    </location>
</feature>
<evidence type="ECO:0000313" key="11">
    <source>
        <dbReference type="Proteomes" id="UP000295252"/>
    </source>
</evidence>
<accession>A0A068TNH2</accession>
<dbReference type="Gene3D" id="3.30.559.10">
    <property type="entry name" value="Chloramphenicol acetyltransferase-like domain"/>
    <property type="match status" value="1"/>
</dbReference>
<keyword evidence="4" id="KW-0809">Transit peptide</keyword>
<dbReference type="EC" id="2.3.1.12" evidence="6"/>
<evidence type="ECO:0000256" key="1">
    <source>
        <dbReference type="ARBA" id="ARBA00007317"/>
    </source>
</evidence>
<dbReference type="PANTHER" id="PTHR23151">
    <property type="entry name" value="DIHYDROLIPOAMIDE ACETYL/SUCCINYL-TRANSFERASE-RELATED"/>
    <property type="match status" value="1"/>
</dbReference>
<dbReference type="InParanoid" id="A0A068TNH2"/>
<dbReference type="PROSITE" id="PS50968">
    <property type="entry name" value="BIOTINYL_LIPOYL"/>
    <property type="match status" value="1"/>
</dbReference>
<dbReference type="FunFam" id="2.40.50.100:FF:000010">
    <property type="entry name" value="Acetyltransferase component of pyruvate dehydrogenase complex"/>
    <property type="match status" value="1"/>
</dbReference>
<evidence type="ECO:0000259" key="8">
    <source>
        <dbReference type="PROSITE" id="PS50968"/>
    </source>
</evidence>
<evidence type="ECO:0000256" key="2">
    <source>
        <dbReference type="ARBA" id="ARBA00022679"/>
    </source>
</evidence>
<dbReference type="InterPro" id="IPR045257">
    <property type="entry name" value="E2/Pdx1"/>
</dbReference>
<evidence type="ECO:0000256" key="3">
    <source>
        <dbReference type="ARBA" id="ARBA00022823"/>
    </source>
</evidence>
<dbReference type="Gene3D" id="2.40.50.100">
    <property type="match status" value="1"/>
</dbReference>
<dbReference type="SUPFAM" id="SSF47005">
    <property type="entry name" value="Peripheral subunit-binding domain of 2-oxo acid dehydrogenase complex"/>
    <property type="match status" value="1"/>
</dbReference>
<dbReference type="PANTHER" id="PTHR23151:SF90">
    <property type="entry name" value="DIHYDROLIPOYLLYSINE-RESIDUE ACETYLTRANSFERASE COMPONENT OF PYRUVATE DEHYDROGENASE COMPLEX, MITOCHONDRIAL-RELATED"/>
    <property type="match status" value="1"/>
</dbReference>
<organism evidence="10 11">
    <name type="scientific">Coffea canephora</name>
    <name type="common">Robusta coffee</name>
    <dbReference type="NCBI Taxonomy" id="49390"/>
    <lineage>
        <taxon>Eukaryota</taxon>
        <taxon>Viridiplantae</taxon>
        <taxon>Streptophyta</taxon>
        <taxon>Embryophyta</taxon>
        <taxon>Tracheophyta</taxon>
        <taxon>Spermatophyta</taxon>
        <taxon>Magnoliopsida</taxon>
        <taxon>eudicotyledons</taxon>
        <taxon>Gunneridae</taxon>
        <taxon>Pentapetalae</taxon>
        <taxon>asterids</taxon>
        <taxon>lamiids</taxon>
        <taxon>Gentianales</taxon>
        <taxon>Rubiaceae</taxon>
        <taxon>Ixoroideae</taxon>
        <taxon>Gardenieae complex</taxon>
        <taxon>Bertiereae - Coffeeae clade</taxon>
        <taxon>Coffeeae</taxon>
        <taxon>Coffea</taxon>
    </lineage>
</organism>
<sequence length="620" mass="67781">MMGQNDITETSVIRLLFFSRRSRDPKRSQVGRQAQKLPNNRRREAVKVAISRVQRAIGTGCYYIMSCASHVLRHSRKIHNTSNLVRHDNLSLVRWFSNEARLSADKGDDILKFQKAGFASPKERFRGTAGFSNRCRTIDPPMISVIGTQKANSIRTGRKLDVSMAGILFNTRSSWSPLPMGRCFSTEAGLPSHQEVGMPSLSPTMTEGNIARWLKKEGDRISPGEVLCEVETDKATVEMECMEEGYLAKILKGDGASGIKVGEVIAITVEEEEDVSKFKDYKPAESVSAAPVKEPSTPSPPKDEAAREPVTATEQKVSKPSAAPAAEGRIFASPLARKIAEEHNVPIADIKGTGPDGVIVKADIEDYLASRGKEAPAPKAATATATSLDYADIPLSQIRKVTASRLLLSKQTIPHYYLTVDTCVDKLMELRSQLNSLQEASGGKRISVNDLVIKAAALALRKVPQCNSSWTNDYIRQYHNVNINVAVQTDNGLYVPVIRDADKKGLSKIADEVKYLAQKAKDNSLKPEDYEGGTFTVSNLGGPFGIKQFCAIINPPQAGILAVGSAERRVVPDSGPEQFKFASFMSVTLSCDHRVIDGAIGAEWLKAFKGYIENPESMLL</sequence>
<dbReference type="PROSITE" id="PS51826">
    <property type="entry name" value="PSBD"/>
    <property type="match status" value="1"/>
</dbReference>
<dbReference type="Gene3D" id="4.10.320.10">
    <property type="entry name" value="E3-binding domain"/>
    <property type="match status" value="1"/>
</dbReference>
<dbReference type="InterPro" id="IPR023213">
    <property type="entry name" value="CAT-like_dom_sf"/>
</dbReference>
<evidence type="ECO:0000259" key="9">
    <source>
        <dbReference type="PROSITE" id="PS51826"/>
    </source>
</evidence>
<dbReference type="InterPro" id="IPR004167">
    <property type="entry name" value="PSBD"/>
</dbReference>
<dbReference type="AlphaFoldDB" id="A0A068TNH2"/>
<dbReference type="GO" id="GO:0045254">
    <property type="term" value="C:pyruvate dehydrogenase complex"/>
    <property type="evidence" value="ECO:0007669"/>
    <property type="project" value="UniProtKB-UniRule"/>
</dbReference>
<dbReference type="Gramene" id="CDO97885">
    <property type="protein sequence ID" value="CDO97885"/>
    <property type="gene ID" value="GSCOC_T00021824001"/>
</dbReference>
<protein>
    <recommendedName>
        <fullName evidence="6">Acetyltransferase component of pyruvate dehydrogenase complex</fullName>
        <ecNumber evidence="6">2.3.1.12</ecNumber>
    </recommendedName>
</protein>
<dbReference type="GO" id="GO:0004742">
    <property type="term" value="F:dihydrolipoyllysine-residue acetyltransferase activity"/>
    <property type="evidence" value="ECO:0007669"/>
    <property type="project" value="UniProtKB-UniRule"/>
</dbReference>
<dbReference type="Pfam" id="PF00364">
    <property type="entry name" value="Biotin_lipoyl"/>
    <property type="match status" value="1"/>
</dbReference>
<dbReference type="FunFam" id="3.30.559.10:FF:000003">
    <property type="entry name" value="Acetyltransferase component of pyruvate dehydrogenase complex"/>
    <property type="match status" value="1"/>
</dbReference>
<evidence type="ECO:0000256" key="5">
    <source>
        <dbReference type="ARBA" id="ARBA00023315"/>
    </source>
</evidence>
<evidence type="ECO:0000256" key="6">
    <source>
        <dbReference type="RuleBase" id="RU361137"/>
    </source>
</evidence>
<evidence type="ECO:0000313" key="10">
    <source>
        <dbReference type="EMBL" id="CDO97885.1"/>
    </source>
</evidence>
<name>A0A068TNH2_COFCA</name>
<proteinExistence type="inferred from homology"/>
<keyword evidence="11" id="KW-1185">Reference proteome</keyword>
<dbReference type="InterPro" id="IPR001078">
    <property type="entry name" value="2-oxoacid_DH_actylTfrase"/>
</dbReference>
<comment type="subcellular location">
    <subcellularLocation>
        <location evidence="6">Mitochondrion</location>
    </subcellularLocation>
</comment>
<keyword evidence="2 6" id="KW-0808">Transferase</keyword>
<comment type="catalytic activity">
    <reaction evidence="6">
        <text>N(6)-[(R)-dihydrolipoyl]-L-lysyl-[protein] + acetyl-CoA = N(6)-[(R)-S(8)-acetyldihydrolipoyl]-L-lysyl-[protein] + CoA</text>
        <dbReference type="Rhea" id="RHEA:17017"/>
        <dbReference type="Rhea" id="RHEA-COMP:10475"/>
        <dbReference type="Rhea" id="RHEA-COMP:10478"/>
        <dbReference type="ChEBI" id="CHEBI:57287"/>
        <dbReference type="ChEBI" id="CHEBI:57288"/>
        <dbReference type="ChEBI" id="CHEBI:83100"/>
        <dbReference type="ChEBI" id="CHEBI:83111"/>
        <dbReference type="EC" id="2.3.1.12"/>
    </reaction>
</comment>
<dbReference type="InterPro" id="IPR000089">
    <property type="entry name" value="Biotin_lipoyl"/>
</dbReference>
<evidence type="ECO:0000256" key="7">
    <source>
        <dbReference type="SAM" id="MobiDB-lite"/>
    </source>
</evidence>
<dbReference type="SUPFAM" id="SSF51230">
    <property type="entry name" value="Single hybrid motif"/>
    <property type="match status" value="1"/>
</dbReference>
<dbReference type="OrthoDB" id="537444at2759"/>